<dbReference type="Proteomes" id="UP000075604">
    <property type="component" value="Unassembled WGS sequence"/>
</dbReference>
<dbReference type="PANTHER" id="PTHR11803:SF39">
    <property type="entry name" value="2-IMINOBUTANOATE_2-IMINOPROPANOATE DEAMINASE"/>
    <property type="match status" value="1"/>
</dbReference>
<comment type="caution">
    <text evidence="2">The sequence shown here is derived from an EMBL/GenBank/DDBJ whole genome shotgun (WGS) entry which is preliminary data.</text>
</comment>
<evidence type="ECO:0000313" key="5">
    <source>
        <dbReference type="Proteomes" id="UP000075604"/>
    </source>
</evidence>
<comment type="similarity">
    <text evidence="1">Belongs to the RutC family.</text>
</comment>
<dbReference type="GO" id="GO:0019239">
    <property type="term" value="F:deaminase activity"/>
    <property type="evidence" value="ECO:0007669"/>
    <property type="project" value="TreeGrafter"/>
</dbReference>
<evidence type="ECO:0000313" key="4">
    <source>
        <dbReference type="Proteomes" id="UP000075502"/>
    </source>
</evidence>
<dbReference type="PROSITE" id="PS01094">
    <property type="entry name" value="UPF0076"/>
    <property type="match status" value="1"/>
</dbReference>
<sequence>MSKTTITSDRAPRAIGPYSQAVRAGDLVFCSGQIPIDPATGELVAGGIEAQTAQVIKNLTEVLSAAGAGWDDVVKTTIYLTNLADFAVVNQVYGAAVGGAPPARATVQVAALPKGAAVEIEAVAHLSR</sequence>
<evidence type="ECO:0000313" key="2">
    <source>
        <dbReference type="EMBL" id="KYF65657.1"/>
    </source>
</evidence>
<dbReference type="AlphaFoldDB" id="A0A150QCF6"/>
<proteinExistence type="inferred from homology"/>
<dbReference type="InterPro" id="IPR019897">
    <property type="entry name" value="RidA_CS"/>
</dbReference>
<dbReference type="Proteomes" id="UP000075502">
    <property type="component" value="Unassembled WGS sequence"/>
</dbReference>
<dbReference type="CDD" id="cd00448">
    <property type="entry name" value="YjgF_YER057c_UK114_family"/>
    <property type="match status" value="1"/>
</dbReference>
<dbReference type="Gene3D" id="3.30.1330.40">
    <property type="entry name" value="RutC-like"/>
    <property type="match status" value="1"/>
</dbReference>
<dbReference type="InterPro" id="IPR006056">
    <property type="entry name" value="RidA"/>
</dbReference>
<protein>
    <submittedName>
        <fullName evidence="2">Reactive intermediate/imine deaminase</fullName>
    </submittedName>
</protein>
<dbReference type="FunFam" id="3.30.1330.40:FF:000001">
    <property type="entry name" value="L-PSP family endoribonuclease"/>
    <property type="match status" value="1"/>
</dbReference>
<dbReference type="GO" id="GO:0005829">
    <property type="term" value="C:cytosol"/>
    <property type="evidence" value="ECO:0007669"/>
    <property type="project" value="TreeGrafter"/>
</dbReference>
<dbReference type="InterPro" id="IPR006175">
    <property type="entry name" value="YjgF/YER057c/UK114"/>
</dbReference>
<dbReference type="InterPro" id="IPR035959">
    <property type="entry name" value="RutC-like_sf"/>
</dbReference>
<gene>
    <name evidence="2" type="ORF">BE04_22170</name>
    <name evidence="3" type="ORF">BE21_26750</name>
</gene>
<reference evidence="4 5" key="1">
    <citation type="submission" date="2014-02" db="EMBL/GenBank/DDBJ databases">
        <title>The small core and large imbalanced accessory genome model reveals a collaborative survival strategy of Sorangium cellulosum strains in nature.</title>
        <authorList>
            <person name="Han K."/>
            <person name="Peng R."/>
            <person name="Blom J."/>
            <person name="Li Y.-Z."/>
        </authorList>
    </citation>
    <scope>NUCLEOTIDE SEQUENCE [LARGE SCALE GENOMIC DNA]</scope>
    <source>
        <strain evidence="3 4">So0007-03</strain>
        <strain evidence="2 5">So0157-18</strain>
    </source>
</reference>
<dbReference type="NCBIfam" id="TIGR00004">
    <property type="entry name" value="Rid family detoxifying hydrolase"/>
    <property type="match status" value="1"/>
</dbReference>
<dbReference type="PANTHER" id="PTHR11803">
    <property type="entry name" value="2-IMINOBUTANOATE/2-IMINOPROPANOATE DEAMINASE RIDA"/>
    <property type="match status" value="1"/>
</dbReference>
<accession>A0A150QCF6</accession>
<organism evidence="2 5">
    <name type="scientific">Sorangium cellulosum</name>
    <name type="common">Polyangium cellulosum</name>
    <dbReference type="NCBI Taxonomy" id="56"/>
    <lineage>
        <taxon>Bacteria</taxon>
        <taxon>Pseudomonadati</taxon>
        <taxon>Myxococcota</taxon>
        <taxon>Polyangia</taxon>
        <taxon>Polyangiales</taxon>
        <taxon>Polyangiaceae</taxon>
        <taxon>Sorangium</taxon>
    </lineage>
</organism>
<dbReference type="EMBL" id="JEME01001159">
    <property type="protein sequence ID" value="KYG07883.1"/>
    <property type="molecule type" value="Genomic_DNA"/>
</dbReference>
<dbReference type="SUPFAM" id="SSF55298">
    <property type="entry name" value="YjgF-like"/>
    <property type="match status" value="1"/>
</dbReference>
<evidence type="ECO:0000256" key="1">
    <source>
        <dbReference type="ARBA" id="ARBA00010552"/>
    </source>
</evidence>
<dbReference type="Pfam" id="PF01042">
    <property type="entry name" value="Ribonuc_L-PSP"/>
    <property type="match status" value="1"/>
</dbReference>
<evidence type="ECO:0000313" key="3">
    <source>
        <dbReference type="EMBL" id="KYG07883.1"/>
    </source>
</evidence>
<dbReference type="EMBL" id="JELX01000419">
    <property type="protein sequence ID" value="KYF65657.1"/>
    <property type="molecule type" value="Genomic_DNA"/>
</dbReference>
<name>A0A150QCF6_SORCE</name>